<dbReference type="Pfam" id="PF11245">
    <property type="entry name" value="DUF2544"/>
    <property type="match status" value="1"/>
</dbReference>
<reference evidence="1 2" key="1">
    <citation type="submission" date="2019-12" db="EMBL/GenBank/DDBJ databases">
        <title>Enteriobacteria Tanzani isolates_8377-8380.</title>
        <authorList>
            <person name="Subbiah M."/>
            <person name="Call D."/>
        </authorList>
    </citation>
    <scope>NUCLEOTIDE SEQUENCE [LARGE SCALE GENOMIC DNA]</scope>
    <source>
        <strain evidence="1 2">8380wG1</strain>
    </source>
</reference>
<dbReference type="EMBL" id="WTQJ01000057">
    <property type="protein sequence ID" value="MWR13302.1"/>
    <property type="molecule type" value="Genomic_DNA"/>
</dbReference>
<accession>A0A400AYA2</accession>
<dbReference type="RefSeq" id="WP_038994034.1">
    <property type="nucleotide sequence ID" value="NZ_BFLV01000024.1"/>
</dbReference>
<dbReference type="AlphaFoldDB" id="A0A400AYA2"/>
<organism evidence="1 2">
    <name type="scientific">Escherichia coli</name>
    <dbReference type="NCBI Taxonomy" id="562"/>
    <lineage>
        <taxon>Bacteria</taxon>
        <taxon>Pseudomonadati</taxon>
        <taxon>Pseudomonadota</taxon>
        <taxon>Gammaproteobacteria</taxon>
        <taxon>Enterobacterales</taxon>
        <taxon>Enterobacteriaceae</taxon>
        <taxon>Escherichia</taxon>
    </lineage>
</organism>
<proteinExistence type="predicted"/>
<dbReference type="InterPro" id="IPR021407">
    <property type="entry name" value="DUF2544"/>
</dbReference>
<evidence type="ECO:0000313" key="1">
    <source>
        <dbReference type="EMBL" id="MWR13302.1"/>
    </source>
</evidence>
<dbReference type="Proteomes" id="UP000430387">
    <property type="component" value="Unassembled WGS sequence"/>
</dbReference>
<protein>
    <submittedName>
        <fullName evidence="1">DUF2544 domain-containing protein</fullName>
    </submittedName>
</protein>
<comment type="caution">
    <text evidence="1">The sequence shown here is derived from an EMBL/GenBank/DDBJ whole genome shotgun (WGS) entry which is preliminary data.</text>
</comment>
<gene>
    <name evidence="1" type="ORF">GQA06_05735</name>
</gene>
<sequence>MKIKMFLAGILLFGLNSSVQADVTFNNIETYVASYGSGLRTSMVFTVDVLTPHGAYQGTYSQGGGSTTAGDVPNLSWGGPGDPPKVTIPQGRSPIVDDAYCPGMTAGWTCHRLPVNIQVTGTTSGCPWLVSTSIFSTAHPYEYNYQGPKAIQSNCPRESLENYDISWNENYVLRNKTINLKSTGGIVEASLPTFLMKDGKLCDGSNFDERGAYCRFVVQQITFSTSGCDNAKVTVTPEQKPITSKQLHDMKIRVDTISQQPIDSTCRFTYILNMY</sequence>
<evidence type="ECO:0000313" key="2">
    <source>
        <dbReference type="Proteomes" id="UP000430387"/>
    </source>
</evidence>
<name>A0A400AYA2_ECOLX</name>